<dbReference type="Proteomes" id="UP001497516">
    <property type="component" value="Chromosome 1"/>
</dbReference>
<evidence type="ECO:0000313" key="3">
    <source>
        <dbReference type="Proteomes" id="UP001497516"/>
    </source>
</evidence>
<name>A0AAV2CC40_9ROSI</name>
<dbReference type="InterPro" id="IPR036397">
    <property type="entry name" value="RNaseH_sf"/>
</dbReference>
<dbReference type="CDD" id="cd06222">
    <property type="entry name" value="RNase_H_like"/>
    <property type="match status" value="1"/>
</dbReference>
<sequence>MIWSKVVPSSCHTAFFNYSFEDWISANIADDSLGNWKGSWAAYFCLVMRYVWKTRNDKAFNGVHIAMSTRQNYITAKATEWVKVWESANSNLELCSKPTKVETLIGWTAPTTGWWKVNTDGGAQSNPGMATAGGVIRNCYGDWIGGFCSKFGTGSALLAELWGIMQGLNLAWRKGAQFLILESDSQLALDLIKQRTDSVHPYSTILGSIRRLIAQSWVVQLVHTYREGNIVADWLSKHSLVYPFGTYELEEPPT</sequence>
<dbReference type="GO" id="GO:0003676">
    <property type="term" value="F:nucleic acid binding"/>
    <property type="evidence" value="ECO:0007669"/>
    <property type="project" value="InterPro"/>
</dbReference>
<feature type="domain" description="RNase H type-1" evidence="1">
    <location>
        <begin position="111"/>
        <end position="241"/>
    </location>
</feature>
<reference evidence="2 3" key="1">
    <citation type="submission" date="2024-04" db="EMBL/GenBank/DDBJ databases">
        <authorList>
            <person name="Fracassetti M."/>
        </authorList>
    </citation>
    <scope>NUCLEOTIDE SEQUENCE [LARGE SCALE GENOMIC DNA]</scope>
</reference>
<evidence type="ECO:0000313" key="2">
    <source>
        <dbReference type="EMBL" id="CAL1354069.1"/>
    </source>
</evidence>
<proteinExistence type="predicted"/>
<accession>A0AAV2CC40</accession>
<dbReference type="InterPro" id="IPR012337">
    <property type="entry name" value="RNaseH-like_sf"/>
</dbReference>
<dbReference type="Gene3D" id="3.30.420.10">
    <property type="entry name" value="Ribonuclease H-like superfamily/Ribonuclease H"/>
    <property type="match status" value="1"/>
</dbReference>
<dbReference type="PANTHER" id="PTHR47723">
    <property type="entry name" value="OS05G0353850 PROTEIN"/>
    <property type="match status" value="1"/>
</dbReference>
<organism evidence="2 3">
    <name type="scientific">Linum trigynum</name>
    <dbReference type="NCBI Taxonomy" id="586398"/>
    <lineage>
        <taxon>Eukaryota</taxon>
        <taxon>Viridiplantae</taxon>
        <taxon>Streptophyta</taxon>
        <taxon>Embryophyta</taxon>
        <taxon>Tracheophyta</taxon>
        <taxon>Spermatophyta</taxon>
        <taxon>Magnoliopsida</taxon>
        <taxon>eudicotyledons</taxon>
        <taxon>Gunneridae</taxon>
        <taxon>Pentapetalae</taxon>
        <taxon>rosids</taxon>
        <taxon>fabids</taxon>
        <taxon>Malpighiales</taxon>
        <taxon>Linaceae</taxon>
        <taxon>Linum</taxon>
    </lineage>
</organism>
<evidence type="ECO:0000259" key="1">
    <source>
        <dbReference type="PROSITE" id="PS50879"/>
    </source>
</evidence>
<dbReference type="InterPro" id="IPR044730">
    <property type="entry name" value="RNase_H-like_dom_plant"/>
</dbReference>
<dbReference type="InterPro" id="IPR053151">
    <property type="entry name" value="RNase_H-like"/>
</dbReference>
<dbReference type="GO" id="GO:0004523">
    <property type="term" value="F:RNA-DNA hybrid ribonuclease activity"/>
    <property type="evidence" value="ECO:0007669"/>
    <property type="project" value="InterPro"/>
</dbReference>
<dbReference type="PANTHER" id="PTHR47723:SF19">
    <property type="entry name" value="POLYNUCLEOTIDYL TRANSFERASE, RIBONUCLEASE H-LIKE SUPERFAMILY PROTEIN"/>
    <property type="match status" value="1"/>
</dbReference>
<keyword evidence="3" id="KW-1185">Reference proteome</keyword>
<dbReference type="InterPro" id="IPR002156">
    <property type="entry name" value="RNaseH_domain"/>
</dbReference>
<dbReference type="EMBL" id="OZ034813">
    <property type="protein sequence ID" value="CAL1354069.1"/>
    <property type="molecule type" value="Genomic_DNA"/>
</dbReference>
<gene>
    <name evidence="2" type="ORF">LTRI10_LOCUS1922</name>
</gene>
<dbReference type="SUPFAM" id="SSF53098">
    <property type="entry name" value="Ribonuclease H-like"/>
    <property type="match status" value="1"/>
</dbReference>
<dbReference type="AlphaFoldDB" id="A0AAV2CC40"/>
<dbReference type="PROSITE" id="PS50879">
    <property type="entry name" value="RNASE_H_1"/>
    <property type="match status" value="1"/>
</dbReference>
<dbReference type="Pfam" id="PF13456">
    <property type="entry name" value="RVT_3"/>
    <property type="match status" value="1"/>
</dbReference>
<protein>
    <recommendedName>
        <fullName evidence="1">RNase H type-1 domain-containing protein</fullName>
    </recommendedName>
</protein>